<accession>A0ABT1BPJ5</accession>
<dbReference type="EMBL" id="JAMXMC010000006">
    <property type="protein sequence ID" value="MCO5977337.1"/>
    <property type="molecule type" value="Genomic_DNA"/>
</dbReference>
<organism evidence="1 2">
    <name type="scientific">Ideonella oryzae</name>
    <dbReference type="NCBI Taxonomy" id="2937441"/>
    <lineage>
        <taxon>Bacteria</taxon>
        <taxon>Pseudomonadati</taxon>
        <taxon>Pseudomonadota</taxon>
        <taxon>Betaproteobacteria</taxon>
        <taxon>Burkholderiales</taxon>
        <taxon>Sphaerotilaceae</taxon>
        <taxon>Ideonella</taxon>
    </lineage>
</organism>
<dbReference type="Proteomes" id="UP001204851">
    <property type="component" value="Unassembled WGS sequence"/>
</dbReference>
<reference evidence="1 2" key="1">
    <citation type="submission" date="2022-06" db="EMBL/GenBank/DDBJ databases">
        <title>Ideonella sp. NS12-5 Genome sequencing and assembly.</title>
        <authorList>
            <person name="Jung Y."/>
        </authorList>
    </citation>
    <scope>NUCLEOTIDE SEQUENCE [LARGE SCALE GENOMIC DNA]</scope>
    <source>
        <strain evidence="1 2">NS12-5</strain>
    </source>
</reference>
<dbReference type="RefSeq" id="WP_252769850.1">
    <property type="nucleotide sequence ID" value="NZ_JAMXMC010000006.1"/>
</dbReference>
<evidence type="ECO:0000313" key="2">
    <source>
        <dbReference type="Proteomes" id="UP001204851"/>
    </source>
</evidence>
<name>A0ABT1BPJ5_9BURK</name>
<proteinExistence type="predicted"/>
<sequence>MRLEIDHLALQLPAGFEARAPRIARLLGEALARPEHLGGLTLARDAALPALRLPALPVQAGHSDAAIAQRLAQAVTAQVHTALAASSPAGGPAR</sequence>
<protein>
    <submittedName>
        <fullName evidence="1">Uncharacterized protein</fullName>
    </submittedName>
</protein>
<comment type="caution">
    <text evidence="1">The sequence shown here is derived from an EMBL/GenBank/DDBJ whole genome shotgun (WGS) entry which is preliminary data.</text>
</comment>
<keyword evidence="2" id="KW-1185">Reference proteome</keyword>
<gene>
    <name evidence="1" type="ORF">M0L44_11505</name>
</gene>
<evidence type="ECO:0000313" key="1">
    <source>
        <dbReference type="EMBL" id="MCO5977337.1"/>
    </source>
</evidence>